<reference evidence="2 3" key="1">
    <citation type="journal article" date="2011" name="J. Bacteriol.">
        <title>Complete genome sequence of seawater bacterium Glaciecola nitratireducens FR1064T.</title>
        <authorList>
            <person name="Bian F."/>
            <person name="Qin Q.L."/>
            <person name="Xie B.B."/>
            <person name="Shu Y.L."/>
            <person name="Zhang X.Y."/>
            <person name="Yu Y."/>
            <person name="Chen B."/>
            <person name="Chen X.L."/>
            <person name="Zhou B.C."/>
            <person name="Zhang Y.Z."/>
        </authorList>
    </citation>
    <scope>NUCLEOTIDE SEQUENCE [LARGE SCALE GENOMIC DNA]</scope>
    <source>
        <strain evidence="3">JCM 12485 / KCTC 12276 / FR1064</strain>
    </source>
</reference>
<dbReference type="EMBL" id="CP003060">
    <property type="protein sequence ID" value="AEP28274.1"/>
    <property type="molecule type" value="Genomic_DNA"/>
</dbReference>
<keyword evidence="1" id="KW-1133">Transmembrane helix</keyword>
<evidence type="ECO:0000313" key="3">
    <source>
        <dbReference type="Proteomes" id="UP000009282"/>
    </source>
</evidence>
<dbReference type="HOGENOM" id="CLU_3344123_0_0_6"/>
<evidence type="ECO:0000313" key="2">
    <source>
        <dbReference type="EMBL" id="AEP28274.1"/>
    </source>
</evidence>
<keyword evidence="3" id="KW-1185">Reference proteome</keyword>
<sequence length="37" mass="4445">MSGIFTHKLNTKFIYMIYISIFLGAKNAYFLYIRRIP</sequence>
<feature type="transmembrane region" description="Helical" evidence="1">
    <location>
        <begin position="13"/>
        <end position="32"/>
    </location>
</feature>
<gene>
    <name evidence="2" type="ordered locus">GNIT_0120</name>
</gene>
<dbReference type="KEGG" id="gni:GNIT_0120"/>
<organism evidence="2 3">
    <name type="scientific">Glaciecola nitratireducens (strain JCM 12485 / KCTC 12276 / FR1064)</name>
    <dbReference type="NCBI Taxonomy" id="1085623"/>
    <lineage>
        <taxon>Bacteria</taxon>
        <taxon>Pseudomonadati</taxon>
        <taxon>Pseudomonadota</taxon>
        <taxon>Gammaproteobacteria</taxon>
        <taxon>Alteromonadales</taxon>
        <taxon>Alteromonadaceae</taxon>
        <taxon>Brumicola</taxon>
    </lineage>
</organism>
<proteinExistence type="predicted"/>
<dbReference type="STRING" id="1085623.GNIT_0120"/>
<protein>
    <submittedName>
        <fullName evidence="2">Uncharacterized protein</fullName>
    </submittedName>
</protein>
<accession>G4QIT5</accession>
<name>G4QIT5_GLANF</name>
<keyword evidence="1" id="KW-0472">Membrane</keyword>
<dbReference type="AlphaFoldDB" id="G4QIT5"/>
<dbReference type="Proteomes" id="UP000009282">
    <property type="component" value="Chromosome"/>
</dbReference>
<evidence type="ECO:0000256" key="1">
    <source>
        <dbReference type="SAM" id="Phobius"/>
    </source>
</evidence>
<keyword evidence="1" id="KW-0812">Transmembrane</keyword>